<sequence>MLIGPGLESSSNNTEKLDATTLNVVVKLDELGPLVVNSDGTLSRISNWSSMAEAERQRTLRVLSKRNQ</sequence>
<dbReference type="STRING" id="68775.A0A5C3LWI2"/>
<dbReference type="PANTHER" id="PTHR39474:SF1">
    <property type="entry name" value="FUNGAL SPECIFIC TRANSCRIPTION FACTOR"/>
    <property type="match status" value="1"/>
</dbReference>
<name>A0A5C3LWI2_9AGAR</name>
<gene>
    <name evidence="1" type="ORF">BDQ12DRAFT_607328</name>
</gene>
<accession>A0A5C3LWI2</accession>
<evidence type="ECO:0000313" key="2">
    <source>
        <dbReference type="Proteomes" id="UP000308652"/>
    </source>
</evidence>
<proteinExistence type="predicted"/>
<dbReference type="PANTHER" id="PTHR39474">
    <property type="entry name" value="UNNAMED PRODUCT"/>
    <property type="match status" value="1"/>
</dbReference>
<dbReference type="EMBL" id="ML213607">
    <property type="protein sequence ID" value="TFK37579.1"/>
    <property type="molecule type" value="Genomic_DNA"/>
</dbReference>
<dbReference type="OrthoDB" id="4590138at2759"/>
<keyword evidence="2" id="KW-1185">Reference proteome</keyword>
<dbReference type="Proteomes" id="UP000308652">
    <property type="component" value="Unassembled WGS sequence"/>
</dbReference>
<evidence type="ECO:0000313" key="1">
    <source>
        <dbReference type="EMBL" id="TFK37579.1"/>
    </source>
</evidence>
<protein>
    <submittedName>
        <fullName evidence="1">Uncharacterized protein</fullName>
    </submittedName>
</protein>
<organism evidence="1 2">
    <name type="scientific">Crucibulum laeve</name>
    <dbReference type="NCBI Taxonomy" id="68775"/>
    <lineage>
        <taxon>Eukaryota</taxon>
        <taxon>Fungi</taxon>
        <taxon>Dikarya</taxon>
        <taxon>Basidiomycota</taxon>
        <taxon>Agaricomycotina</taxon>
        <taxon>Agaricomycetes</taxon>
        <taxon>Agaricomycetidae</taxon>
        <taxon>Agaricales</taxon>
        <taxon>Agaricineae</taxon>
        <taxon>Nidulariaceae</taxon>
        <taxon>Crucibulum</taxon>
    </lineage>
</organism>
<reference evidence="1 2" key="1">
    <citation type="journal article" date="2019" name="Nat. Ecol. Evol.">
        <title>Megaphylogeny resolves global patterns of mushroom evolution.</title>
        <authorList>
            <person name="Varga T."/>
            <person name="Krizsan K."/>
            <person name="Foldi C."/>
            <person name="Dima B."/>
            <person name="Sanchez-Garcia M."/>
            <person name="Sanchez-Ramirez S."/>
            <person name="Szollosi G.J."/>
            <person name="Szarkandi J.G."/>
            <person name="Papp V."/>
            <person name="Albert L."/>
            <person name="Andreopoulos W."/>
            <person name="Angelini C."/>
            <person name="Antonin V."/>
            <person name="Barry K.W."/>
            <person name="Bougher N.L."/>
            <person name="Buchanan P."/>
            <person name="Buyck B."/>
            <person name="Bense V."/>
            <person name="Catcheside P."/>
            <person name="Chovatia M."/>
            <person name="Cooper J."/>
            <person name="Damon W."/>
            <person name="Desjardin D."/>
            <person name="Finy P."/>
            <person name="Geml J."/>
            <person name="Haridas S."/>
            <person name="Hughes K."/>
            <person name="Justo A."/>
            <person name="Karasinski D."/>
            <person name="Kautmanova I."/>
            <person name="Kiss B."/>
            <person name="Kocsube S."/>
            <person name="Kotiranta H."/>
            <person name="LaButti K.M."/>
            <person name="Lechner B.E."/>
            <person name="Liimatainen K."/>
            <person name="Lipzen A."/>
            <person name="Lukacs Z."/>
            <person name="Mihaltcheva S."/>
            <person name="Morgado L.N."/>
            <person name="Niskanen T."/>
            <person name="Noordeloos M.E."/>
            <person name="Ohm R.A."/>
            <person name="Ortiz-Santana B."/>
            <person name="Ovrebo C."/>
            <person name="Racz N."/>
            <person name="Riley R."/>
            <person name="Savchenko A."/>
            <person name="Shiryaev A."/>
            <person name="Soop K."/>
            <person name="Spirin V."/>
            <person name="Szebenyi C."/>
            <person name="Tomsovsky M."/>
            <person name="Tulloss R.E."/>
            <person name="Uehling J."/>
            <person name="Grigoriev I.V."/>
            <person name="Vagvolgyi C."/>
            <person name="Papp T."/>
            <person name="Martin F.M."/>
            <person name="Miettinen O."/>
            <person name="Hibbett D.S."/>
            <person name="Nagy L.G."/>
        </authorList>
    </citation>
    <scope>NUCLEOTIDE SEQUENCE [LARGE SCALE GENOMIC DNA]</scope>
    <source>
        <strain evidence="1 2">CBS 166.37</strain>
    </source>
</reference>
<dbReference type="AlphaFoldDB" id="A0A5C3LWI2"/>